<dbReference type="SUPFAM" id="SSF48498">
    <property type="entry name" value="Tetracyclin repressor-like, C-terminal domain"/>
    <property type="match status" value="1"/>
</dbReference>
<dbReference type="PANTHER" id="PTHR47506">
    <property type="entry name" value="TRANSCRIPTIONAL REGULATORY PROTEIN"/>
    <property type="match status" value="1"/>
</dbReference>
<dbReference type="InterPro" id="IPR009057">
    <property type="entry name" value="Homeodomain-like_sf"/>
</dbReference>
<protein>
    <submittedName>
        <fullName evidence="7">TetR family transcriptional regulator</fullName>
    </submittedName>
</protein>
<dbReference type="Gene3D" id="1.10.357.10">
    <property type="entry name" value="Tetracycline Repressor, domain 2"/>
    <property type="match status" value="1"/>
</dbReference>
<feature type="region of interest" description="Disordered" evidence="5">
    <location>
        <begin position="1"/>
        <end position="21"/>
    </location>
</feature>
<name>A0A1B2M2U1_9GAMM</name>
<dbReference type="STRING" id="1789224.BFG52_14920"/>
<dbReference type="Proteomes" id="UP000093391">
    <property type="component" value="Chromosome"/>
</dbReference>
<keyword evidence="3" id="KW-0804">Transcription</keyword>
<dbReference type="EMBL" id="CP016895">
    <property type="protein sequence ID" value="AOA59510.1"/>
    <property type="molecule type" value="Genomic_DNA"/>
</dbReference>
<dbReference type="OrthoDB" id="270177at2"/>
<evidence type="ECO:0000256" key="2">
    <source>
        <dbReference type="ARBA" id="ARBA00023125"/>
    </source>
</evidence>
<dbReference type="KEGG" id="ala:BFG52_14920"/>
<keyword evidence="8" id="KW-1185">Reference proteome</keyword>
<evidence type="ECO:0000256" key="4">
    <source>
        <dbReference type="PROSITE-ProRule" id="PRU00335"/>
    </source>
</evidence>
<dbReference type="Pfam" id="PF00440">
    <property type="entry name" value="TetR_N"/>
    <property type="match status" value="1"/>
</dbReference>
<evidence type="ECO:0000313" key="8">
    <source>
        <dbReference type="Proteomes" id="UP000093391"/>
    </source>
</evidence>
<evidence type="ECO:0000256" key="1">
    <source>
        <dbReference type="ARBA" id="ARBA00023015"/>
    </source>
</evidence>
<proteinExistence type="predicted"/>
<dbReference type="GO" id="GO:0003677">
    <property type="term" value="F:DNA binding"/>
    <property type="evidence" value="ECO:0007669"/>
    <property type="project" value="UniProtKB-UniRule"/>
</dbReference>
<evidence type="ECO:0000259" key="6">
    <source>
        <dbReference type="PROSITE" id="PS50977"/>
    </source>
</evidence>
<keyword evidence="1" id="KW-0805">Transcription regulation</keyword>
<evidence type="ECO:0000256" key="3">
    <source>
        <dbReference type="ARBA" id="ARBA00023163"/>
    </source>
</evidence>
<dbReference type="AlphaFoldDB" id="A0A1B2M2U1"/>
<gene>
    <name evidence="7" type="ORF">BFG52_14920</name>
</gene>
<feature type="domain" description="HTH tetR-type" evidence="6">
    <location>
        <begin position="24"/>
        <end position="84"/>
    </location>
</feature>
<dbReference type="Gene3D" id="1.10.10.60">
    <property type="entry name" value="Homeodomain-like"/>
    <property type="match status" value="1"/>
</dbReference>
<accession>A0A1B2M2U1</accession>
<sequence>MQNSLTDNPDVPITAPKKRGRPKCFDEQQALERAMLLFWQYGYEATAISDLTQALQITAPSLYSSFGDKAQLFKRCLDYYLEHEACPTDLIFKEAKTAKAALELLMYENAKRLVQENKPTGCMLVVATMNCSEHNQPIQHDIVSRRQQSKLKIFKRLLQGQQQGDLPDTVDIQAMTDYYTTILQGLSLQARDGASLAQLNGVVDHAMQTWHSFIGVKA</sequence>
<dbReference type="SUPFAM" id="SSF46689">
    <property type="entry name" value="Homeodomain-like"/>
    <property type="match status" value="1"/>
</dbReference>
<keyword evidence="2 4" id="KW-0238">DNA-binding</keyword>
<feature type="DNA-binding region" description="H-T-H motif" evidence="4">
    <location>
        <begin position="47"/>
        <end position="66"/>
    </location>
</feature>
<dbReference type="InterPro" id="IPR036271">
    <property type="entry name" value="Tet_transcr_reg_TetR-rel_C_sf"/>
</dbReference>
<evidence type="ECO:0000313" key="7">
    <source>
        <dbReference type="EMBL" id="AOA59510.1"/>
    </source>
</evidence>
<dbReference type="PROSITE" id="PS50977">
    <property type="entry name" value="HTH_TETR_2"/>
    <property type="match status" value="1"/>
</dbReference>
<reference evidence="7 8" key="1">
    <citation type="submission" date="2016-08" db="EMBL/GenBank/DDBJ databases">
        <authorList>
            <person name="Seilhamer J.J."/>
        </authorList>
    </citation>
    <scope>NUCLEOTIDE SEQUENCE [LARGE SCALE GENOMIC DNA]</scope>
    <source>
        <strain evidence="7 8">BRTC-1</strain>
    </source>
</reference>
<evidence type="ECO:0000256" key="5">
    <source>
        <dbReference type="SAM" id="MobiDB-lite"/>
    </source>
</evidence>
<dbReference type="RefSeq" id="WP_067557988.1">
    <property type="nucleotide sequence ID" value="NZ_CP016895.1"/>
</dbReference>
<dbReference type="PANTHER" id="PTHR47506:SF1">
    <property type="entry name" value="HTH-TYPE TRANSCRIPTIONAL REGULATOR YJDC"/>
    <property type="match status" value="1"/>
</dbReference>
<organism evidence="7 8">
    <name type="scientific">Acinetobacter larvae</name>
    <dbReference type="NCBI Taxonomy" id="1789224"/>
    <lineage>
        <taxon>Bacteria</taxon>
        <taxon>Pseudomonadati</taxon>
        <taxon>Pseudomonadota</taxon>
        <taxon>Gammaproteobacteria</taxon>
        <taxon>Moraxellales</taxon>
        <taxon>Moraxellaceae</taxon>
        <taxon>Acinetobacter</taxon>
    </lineage>
</organism>
<dbReference type="InterPro" id="IPR001647">
    <property type="entry name" value="HTH_TetR"/>
</dbReference>